<evidence type="ECO:0000313" key="2">
    <source>
        <dbReference type="Proteomes" id="UP000198228"/>
    </source>
</evidence>
<name>A0A1C4Y2G9_9ACTN</name>
<dbReference type="Proteomes" id="UP000198228">
    <property type="component" value="Chromosome I"/>
</dbReference>
<sequence>MVAAAAPVAHRAMDGRRFRLSGPLDFSAPFTSVVELTIAGRRHEFTAGSVGLADELAPALGVDDFDEKLTYQGGTLLTARARSYDPQIRLTEDRLVAAWRGRRYCFVTQLYGASTAQLLAMLRTLRITEHDDGVIVRPDTRAGSRFAAPATVIKQVPGLGLLDMAPLTAERTRQLPSWRGLRTQAGELFRDTLSDGRPYFVLAAADTWVTVLPLADTVLDRVPDQVDRLRVQSAE</sequence>
<accession>A0A1C4Y2G9</accession>
<dbReference type="RefSeq" id="WP_088964575.1">
    <property type="nucleotide sequence ID" value="NZ_LT607410.1"/>
</dbReference>
<evidence type="ECO:0000313" key="1">
    <source>
        <dbReference type="EMBL" id="SCF14870.1"/>
    </source>
</evidence>
<reference evidence="1 2" key="1">
    <citation type="submission" date="2016-06" db="EMBL/GenBank/DDBJ databases">
        <authorList>
            <person name="Kjaerup R.B."/>
            <person name="Dalgaard T.S."/>
            <person name="Juul-Madsen H.R."/>
        </authorList>
    </citation>
    <scope>NUCLEOTIDE SEQUENCE [LARGE SCALE GENOMIC DNA]</scope>
    <source>
        <strain evidence="1 2">DSM 43821</strain>
    </source>
</reference>
<dbReference type="EMBL" id="LT607410">
    <property type="protein sequence ID" value="SCF14870.1"/>
    <property type="molecule type" value="Genomic_DNA"/>
</dbReference>
<gene>
    <name evidence="1" type="ORF">GA0074696_3006</name>
</gene>
<dbReference type="AlphaFoldDB" id="A0A1C4Y2G9"/>
<proteinExistence type="predicted"/>
<organism evidence="1 2">
    <name type="scientific">Micromonospora purpureochromogenes</name>
    <dbReference type="NCBI Taxonomy" id="47872"/>
    <lineage>
        <taxon>Bacteria</taxon>
        <taxon>Bacillati</taxon>
        <taxon>Actinomycetota</taxon>
        <taxon>Actinomycetes</taxon>
        <taxon>Micromonosporales</taxon>
        <taxon>Micromonosporaceae</taxon>
        <taxon>Micromonospora</taxon>
    </lineage>
</organism>
<protein>
    <submittedName>
        <fullName evidence="1">Uncharacterized protein</fullName>
    </submittedName>
</protein>